<organism evidence="2 3">
    <name type="scientific">Lophiostoma macrostomum CBS 122681</name>
    <dbReference type="NCBI Taxonomy" id="1314788"/>
    <lineage>
        <taxon>Eukaryota</taxon>
        <taxon>Fungi</taxon>
        <taxon>Dikarya</taxon>
        <taxon>Ascomycota</taxon>
        <taxon>Pezizomycotina</taxon>
        <taxon>Dothideomycetes</taxon>
        <taxon>Pleosporomycetidae</taxon>
        <taxon>Pleosporales</taxon>
        <taxon>Lophiostomataceae</taxon>
        <taxon>Lophiostoma</taxon>
    </lineage>
</organism>
<gene>
    <name evidence="2" type="ORF">K491DRAFT_719531</name>
</gene>
<feature type="signal peptide" evidence="1">
    <location>
        <begin position="1"/>
        <end position="16"/>
    </location>
</feature>
<keyword evidence="3" id="KW-1185">Reference proteome</keyword>
<reference evidence="2" key="1">
    <citation type="journal article" date="2020" name="Stud. Mycol.">
        <title>101 Dothideomycetes genomes: a test case for predicting lifestyles and emergence of pathogens.</title>
        <authorList>
            <person name="Haridas S."/>
            <person name="Albert R."/>
            <person name="Binder M."/>
            <person name="Bloem J."/>
            <person name="Labutti K."/>
            <person name="Salamov A."/>
            <person name="Andreopoulos B."/>
            <person name="Baker S."/>
            <person name="Barry K."/>
            <person name="Bills G."/>
            <person name="Bluhm B."/>
            <person name="Cannon C."/>
            <person name="Castanera R."/>
            <person name="Culley D."/>
            <person name="Daum C."/>
            <person name="Ezra D."/>
            <person name="Gonzalez J."/>
            <person name="Henrissat B."/>
            <person name="Kuo A."/>
            <person name="Liang C."/>
            <person name="Lipzen A."/>
            <person name="Lutzoni F."/>
            <person name="Magnuson J."/>
            <person name="Mondo S."/>
            <person name="Nolan M."/>
            <person name="Ohm R."/>
            <person name="Pangilinan J."/>
            <person name="Park H.-J."/>
            <person name="Ramirez L."/>
            <person name="Alfaro M."/>
            <person name="Sun H."/>
            <person name="Tritt A."/>
            <person name="Yoshinaga Y."/>
            <person name="Zwiers L.-H."/>
            <person name="Turgeon B."/>
            <person name="Goodwin S."/>
            <person name="Spatafora J."/>
            <person name="Crous P."/>
            <person name="Grigoriev I."/>
        </authorList>
    </citation>
    <scope>NUCLEOTIDE SEQUENCE</scope>
    <source>
        <strain evidence="2">CBS 122681</strain>
    </source>
</reference>
<name>A0A6A6SYY6_9PLEO</name>
<evidence type="ECO:0000313" key="2">
    <source>
        <dbReference type="EMBL" id="KAF2651803.1"/>
    </source>
</evidence>
<evidence type="ECO:0008006" key="4">
    <source>
        <dbReference type="Google" id="ProtNLM"/>
    </source>
</evidence>
<accession>A0A6A6SYY6</accession>
<keyword evidence="1" id="KW-0732">Signal</keyword>
<dbReference type="AlphaFoldDB" id="A0A6A6SYY6"/>
<evidence type="ECO:0000313" key="3">
    <source>
        <dbReference type="Proteomes" id="UP000799324"/>
    </source>
</evidence>
<sequence>MRSFFSTLLFAVAAVADVTIHLSGPEGEWAVDVPATEFDQQIDLSNTTDTQHKITHLHLTTDDDKTPGCYISWDRQSEPGGDVFIFVDTFAPGQGDGEWPGIPVASAYCTFYWE</sequence>
<evidence type="ECO:0000256" key="1">
    <source>
        <dbReference type="SAM" id="SignalP"/>
    </source>
</evidence>
<protein>
    <recommendedName>
        <fullName evidence="4">AA1-like domain-containing protein</fullName>
    </recommendedName>
</protein>
<feature type="chain" id="PRO_5025475946" description="AA1-like domain-containing protein" evidence="1">
    <location>
        <begin position="17"/>
        <end position="114"/>
    </location>
</feature>
<dbReference type="Proteomes" id="UP000799324">
    <property type="component" value="Unassembled WGS sequence"/>
</dbReference>
<proteinExistence type="predicted"/>
<dbReference type="EMBL" id="MU004417">
    <property type="protein sequence ID" value="KAF2651803.1"/>
    <property type="molecule type" value="Genomic_DNA"/>
</dbReference>